<dbReference type="InterPro" id="IPR050353">
    <property type="entry name" value="PyrK_electron_transfer"/>
</dbReference>
<dbReference type="Proteomes" id="UP000824089">
    <property type="component" value="Unassembled WGS sequence"/>
</dbReference>
<feature type="domain" description="Dihydroorotate dehydrogenase electron transfer subunit iron-sulphur cluster binding" evidence="1">
    <location>
        <begin position="134"/>
        <end position="170"/>
    </location>
</feature>
<dbReference type="EMBL" id="DVMM01000172">
    <property type="protein sequence ID" value="HIU30212.1"/>
    <property type="molecule type" value="Genomic_DNA"/>
</dbReference>
<dbReference type="Pfam" id="PF10418">
    <property type="entry name" value="DHODB_Fe-S_bind"/>
    <property type="match status" value="1"/>
</dbReference>
<sequence>VGRGTKLLSAAVPGSRLDVLTHLGNGFDSEVRCERPLLIGGGIGCPPLYLLAKELRASGKTPAVLLGFNAPSEVLLEQEFKALVPEVTIVTQGYVTDSPVFTGGAYDYLYTCGPLPMLKAVYSGSQCGGQYSFEERMGCGFGACMGCSCRTKYGSKRICKDGPVLYREEIVW</sequence>
<dbReference type="PRINTS" id="PR00409">
    <property type="entry name" value="PHDIOXRDTASE"/>
</dbReference>
<evidence type="ECO:0000259" key="1">
    <source>
        <dbReference type="Pfam" id="PF10418"/>
    </source>
</evidence>
<dbReference type="PANTHER" id="PTHR43513:SF3">
    <property type="entry name" value="DIHYDROOROTATE DEHYDROGENASE B (NAD(+)), ELECTRON TRANSFER SUBUNIT-RELATED"/>
    <property type="match status" value="1"/>
</dbReference>
<dbReference type="PANTHER" id="PTHR43513">
    <property type="entry name" value="DIHYDROOROTATE DEHYDROGENASE B (NAD(+)), ELECTRON TRANSFER SUBUNIT"/>
    <property type="match status" value="1"/>
</dbReference>
<organism evidence="2 3">
    <name type="scientific">Candidatus Egerieisoma faecipullorum</name>
    <dbReference type="NCBI Taxonomy" id="2840963"/>
    <lineage>
        <taxon>Bacteria</taxon>
        <taxon>Bacillati</taxon>
        <taxon>Bacillota</taxon>
        <taxon>Clostridia</taxon>
        <taxon>Eubacteriales</taxon>
        <taxon>Clostridiaceae</taxon>
        <taxon>Clostridiaceae incertae sedis</taxon>
        <taxon>Candidatus Egerieisoma</taxon>
    </lineage>
</organism>
<evidence type="ECO:0000313" key="2">
    <source>
        <dbReference type="EMBL" id="HIU30212.1"/>
    </source>
</evidence>
<feature type="non-terminal residue" evidence="2">
    <location>
        <position position="1"/>
    </location>
</feature>
<dbReference type="InterPro" id="IPR037117">
    <property type="entry name" value="Dihydroorotate_DH_ele_sf"/>
</dbReference>
<dbReference type="InterPro" id="IPR039261">
    <property type="entry name" value="FNR_nucleotide-bd"/>
</dbReference>
<gene>
    <name evidence="2" type="ORF">IAD50_07955</name>
</gene>
<protein>
    <submittedName>
        <fullName evidence="2">Dihydroorotate dehydrogenase electron transfer subunit</fullName>
    </submittedName>
</protein>
<comment type="caution">
    <text evidence="2">The sequence shown here is derived from an EMBL/GenBank/DDBJ whole genome shotgun (WGS) entry which is preliminary data.</text>
</comment>
<proteinExistence type="predicted"/>
<accession>A0A9D1I982</accession>
<dbReference type="AlphaFoldDB" id="A0A9D1I982"/>
<reference evidence="2" key="1">
    <citation type="submission" date="2020-10" db="EMBL/GenBank/DDBJ databases">
        <authorList>
            <person name="Gilroy R."/>
        </authorList>
    </citation>
    <scope>NUCLEOTIDE SEQUENCE</scope>
    <source>
        <strain evidence="2">CHK195-4489</strain>
    </source>
</reference>
<dbReference type="Gene3D" id="3.40.50.80">
    <property type="entry name" value="Nucleotide-binding domain of ferredoxin-NADP reductase (FNR) module"/>
    <property type="match status" value="1"/>
</dbReference>
<dbReference type="SUPFAM" id="SSF52343">
    <property type="entry name" value="Ferredoxin reductase-like, C-terminal NADP-linked domain"/>
    <property type="match status" value="1"/>
</dbReference>
<reference evidence="2" key="2">
    <citation type="journal article" date="2021" name="PeerJ">
        <title>Extensive microbial diversity within the chicken gut microbiome revealed by metagenomics and culture.</title>
        <authorList>
            <person name="Gilroy R."/>
            <person name="Ravi A."/>
            <person name="Getino M."/>
            <person name="Pursley I."/>
            <person name="Horton D.L."/>
            <person name="Alikhan N.F."/>
            <person name="Baker D."/>
            <person name="Gharbi K."/>
            <person name="Hall N."/>
            <person name="Watson M."/>
            <person name="Adriaenssens E.M."/>
            <person name="Foster-Nyarko E."/>
            <person name="Jarju S."/>
            <person name="Secka A."/>
            <person name="Antonio M."/>
            <person name="Oren A."/>
            <person name="Chaudhuri R.R."/>
            <person name="La Ragione R."/>
            <person name="Hildebrand F."/>
            <person name="Pallen M.J."/>
        </authorList>
    </citation>
    <scope>NUCLEOTIDE SEQUENCE</scope>
    <source>
        <strain evidence="2">CHK195-4489</strain>
    </source>
</reference>
<dbReference type="InterPro" id="IPR019480">
    <property type="entry name" value="Dihydroorotate_DH_Fe-S-bd"/>
</dbReference>
<name>A0A9D1I982_9CLOT</name>
<evidence type="ECO:0000313" key="3">
    <source>
        <dbReference type="Proteomes" id="UP000824089"/>
    </source>
</evidence>
<dbReference type="Gene3D" id="2.10.240.10">
    <property type="entry name" value="Dihydroorotate dehydrogenase, electron transfer subunit"/>
    <property type="match status" value="1"/>
</dbReference>